<accession>A0A3E2N751</accession>
<dbReference type="PANTHER" id="PTHR40076">
    <property type="entry name" value="MEMBRANE PROTEIN-RELATED"/>
    <property type="match status" value="1"/>
</dbReference>
<dbReference type="Pfam" id="PF06161">
    <property type="entry name" value="DUF975"/>
    <property type="match status" value="1"/>
</dbReference>
<keyword evidence="1" id="KW-0472">Membrane</keyword>
<name>A0A3E2N751_9FIRM</name>
<proteinExistence type="predicted"/>
<dbReference type="Proteomes" id="UP000260680">
    <property type="component" value="Unassembled WGS sequence"/>
</dbReference>
<sequence length="217" mass="25001">MNREALKADAKSAMKQALINPYLVTVIMGVILTVLSVIQLFLDKWQKILENSQAGLDQWRPYIIFSIIFFLIYFILSTLLDFGYLSYCLKVAKRDESMSYGDLFSSTPYLLKALGLSFMMGLFITLWSILLIIPGIIAALRYSQAIFIMVENPDKGIFQCIEESKDMMDGRLWEFFVLSLSFILWHLLAMITCCLAYIYVYPYVTVTLANYYNEIKG</sequence>
<keyword evidence="1" id="KW-1133">Transmembrane helix</keyword>
<dbReference type="PANTHER" id="PTHR40076:SF1">
    <property type="entry name" value="MEMBRANE PROTEIN"/>
    <property type="match status" value="1"/>
</dbReference>
<feature type="transmembrane region" description="Helical" evidence="1">
    <location>
        <begin position="21"/>
        <end position="42"/>
    </location>
</feature>
<reference evidence="2 3" key="1">
    <citation type="submission" date="2018-07" db="EMBL/GenBank/DDBJ databases">
        <title>New species, Clostridium PI-S10-A1B.</title>
        <authorList>
            <person name="Krishna G."/>
            <person name="Summeta K."/>
            <person name="Shikha S."/>
            <person name="Prabhu P.B."/>
            <person name="Suresh K."/>
        </authorList>
    </citation>
    <scope>NUCLEOTIDE SEQUENCE [LARGE SCALE GENOMIC DNA]</scope>
    <source>
        <strain evidence="2 3">PI-S10-A1B</strain>
    </source>
</reference>
<evidence type="ECO:0000256" key="1">
    <source>
        <dbReference type="SAM" id="Phobius"/>
    </source>
</evidence>
<gene>
    <name evidence="2" type="ORF">DS742_21375</name>
</gene>
<keyword evidence="1" id="KW-0812">Transmembrane</keyword>
<feature type="transmembrane region" description="Helical" evidence="1">
    <location>
        <begin position="175"/>
        <end position="200"/>
    </location>
</feature>
<dbReference type="EMBL" id="QOHO01000072">
    <property type="protein sequence ID" value="RFZ76819.1"/>
    <property type="molecule type" value="Genomic_DNA"/>
</dbReference>
<feature type="transmembrane region" description="Helical" evidence="1">
    <location>
        <begin position="62"/>
        <end position="89"/>
    </location>
</feature>
<comment type="caution">
    <text evidence="2">The sequence shown here is derived from an EMBL/GenBank/DDBJ whole genome shotgun (WGS) entry which is preliminary data.</text>
</comment>
<dbReference type="RefSeq" id="WP_117419002.1">
    <property type="nucleotide sequence ID" value="NZ_QOHO01000072.1"/>
</dbReference>
<dbReference type="OrthoDB" id="9784844at2"/>
<evidence type="ECO:0000313" key="3">
    <source>
        <dbReference type="Proteomes" id="UP000260680"/>
    </source>
</evidence>
<dbReference type="AlphaFoldDB" id="A0A3E2N751"/>
<feature type="transmembrane region" description="Helical" evidence="1">
    <location>
        <begin position="109"/>
        <end position="140"/>
    </location>
</feature>
<evidence type="ECO:0000313" key="2">
    <source>
        <dbReference type="EMBL" id="RFZ76819.1"/>
    </source>
</evidence>
<organism evidence="2 3">
    <name type="scientific">Lacrimispora amygdalina</name>
    <dbReference type="NCBI Taxonomy" id="253257"/>
    <lineage>
        <taxon>Bacteria</taxon>
        <taxon>Bacillati</taxon>
        <taxon>Bacillota</taxon>
        <taxon>Clostridia</taxon>
        <taxon>Lachnospirales</taxon>
        <taxon>Lachnospiraceae</taxon>
        <taxon>Lacrimispora</taxon>
    </lineage>
</organism>
<protein>
    <submittedName>
        <fullName evidence="2">DUF975 family protein</fullName>
    </submittedName>
</protein>
<dbReference type="InterPro" id="IPR010380">
    <property type="entry name" value="DUF975"/>
</dbReference>